<dbReference type="OrthoDB" id="3266915at2759"/>
<feature type="region of interest" description="Disordered" evidence="1">
    <location>
        <begin position="307"/>
        <end position="332"/>
    </location>
</feature>
<evidence type="ECO:0000313" key="3">
    <source>
        <dbReference type="Proteomes" id="UP000567179"/>
    </source>
</evidence>
<feature type="region of interest" description="Disordered" evidence="1">
    <location>
        <begin position="275"/>
        <end position="294"/>
    </location>
</feature>
<sequence length="459" mass="49469">MLSSRPVQLPTDGVYFPTKTPSRGLKNRVENAHAMGGVAMTTNAKGGKHAILAPKTPFQPSSAQPHRLVGKDQKIILTTKRALGDKTPLPNRFGNNVFLQTPLPGLSKMNKLTQDAGRATEFGGGTPDSVQRPSSLRKHIKQPRNSGKFETPANKGNHWDISDGDIEVLETQPEVEEDSLDDLDELEYGPPNTLDLPYEPPFDFKLPDYKEVGKTLRHLAFSVYQDDVPAPPEPDIQASDLKVNDWDMLSLPALESDDPFDLARRQIAESAKPTIASRTVPTVRSARPTATKPPVAPVRTTIRTATTTATTKPSVTRPASRGQRAPSVASVKSAPSRAAGVIQKTSTVTTTRMGLSLATRTITAPSSAKHPMPATAVLKKIAPSKSTVTPSVRPTARPVAAQRPHTSTAVTSTMKSRTGAFSSAGIRTVKPAAAVPSRDEIVFLLDSDEIDDFDFKFDI</sequence>
<organism evidence="2 3">
    <name type="scientific">Psilocybe cf. subviscida</name>
    <dbReference type="NCBI Taxonomy" id="2480587"/>
    <lineage>
        <taxon>Eukaryota</taxon>
        <taxon>Fungi</taxon>
        <taxon>Dikarya</taxon>
        <taxon>Basidiomycota</taxon>
        <taxon>Agaricomycotina</taxon>
        <taxon>Agaricomycetes</taxon>
        <taxon>Agaricomycetidae</taxon>
        <taxon>Agaricales</taxon>
        <taxon>Agaricineae</taxon>
        <taxon>Strophariaceae</taxon>
        <taxon>Psilocybe</taxon>
    </lineage>
</organism>
<keyword evidence="3" id="KW-1185">Reference proteome</keyword>
<evidence type="ECO:0000313" key="2">
    <source>
        <dbReference type="EMBL" id="KAF5312140.1"/>
    </source>
</evidence>
<gene>
    <name evidence="2" type="ORF">D9619_002605</name>
</gene>
<dbReference type="EMBL" id="JAACJJ010000056">
    <property type="protein sequence ID" value="KAF5312140.1"/>
    <property type="molecule type" value="Genomic_DNA"/>
</dbReference>
<accession>A0A8H5AW26</accession>
<evidence type="ECO:0000256" key="1">
    <source>
        <dbReference type="SAM" id="MobiDB-lite"/>
    </source>
</evidence>
<comment type="caution">
    <text evidence="2">The sequence shown here is derived from an EMBL/GenBank/DDBJ whole genome shotgun (WGS) entry which is preliminary data.</text>
</comment>
<name>A0A8H5AW26_9AGAR</name>
<feature type="region of interest" description="Disordered" evidence="1">
    <location>
        <begin position="385"/>
        <end position="407"/>
    </location>
</feature>
<proteinExistence type="predicted"/>
<dbReference type="AlphaFoldDB" id="A0A8H5AW26"/>
<dbReference type="Proteomes" id="UP000567179">
    <property type="component" value="Unassembled WGS sequence"/>
</dbReference>
<protein>
    <submittedName>
        <fullName evidence="2">Uncharacterized protein</fullName>
    </submittedName>
</protein>
<feature type="region of interest" description="Disordered" evidence="1">
    <location>
        <begin position="118"/>
        <end position="161"/>
    </location>
</feature>
<reference evidence="2 3" key="1">
    <citation type="journal article" date="2020" name="ISME J.">
        <title>Uncovering the hidden diversity of litter-decomposition mechanisms in mushroom-forming fungi.</title>
        <authorList>
            <person name="Floudas D."/>
            <person name="Bentzer J."/>
            <person name="Ahren D."/>
            <person name="Johansson T."/>
            <person name="Persson P."/>
            <person name="Tunlid A."/>
        </authorList>
    </citation>
    <scope>NUCLEOTIDE SEQUENCE [LARGE SCALE GENOMIC DNA]</scope>
    <source>
        <strain evidence="2 3">CBS 101986</strain>
    </source>
</reference>